<dbReference type="OMA" id="VCSYPGH"/>
<keyword evidence="5" id="KW-1133">Transmembrane helix</keyword>
<dbReference type="OrthoDB" id="10023921at2759"/>
<dbReference type="FunCoup" id="A0A6P6Y150">
    <property type="interactions" value="525"/>
</dbReference>
<dbReference type="RefSeq" id="XP_027198990.1">
    <property type="nucleotide sequence ID" value="XM_027343189.1"/>
</dbReference>
<dbReference type="EC" id="3.2.1.52" evidence="3"/>
<dbReference type="PANTHER" id="PTHR21040">
    <property type="entry name" value="BCDNA.GH04120"/>
    <property type="match status" value="1"/>
</dbReference>
<evidence type="ECO:0000313" key="7">
    <source>
        <dbReference type="Proteomes" id="UP000515146"/>
    </source>
</evidence>
<name>A0A6P6Y150_DERPT</name>
<evidence type="ECO:0000256" key="1">
    <source>
        <dbReference type="ARBA" id="ARBA00001231"/>
    </source>
</evidence>
<evidence type="ECO:0000256" key="5">
    <source>
        <dbReference type="SAM" id="Phobius"/>
    </source>
</evidence>
<dbReference type="GO" id="GO:0005975">
    <property type="term" value="P:carbohydrate metabolic process"/>
    <property type="evidence" value="ECO:0007669"/>
    <property type="project" value="InterPro"/>
</dbReference>
<dbReference type="InterPro" id="IPR017853">
    <property type="entry name" value="GH"/>
</dbReference>
<keyword evidence="5" id="KW-0472">Membrane</keyword>
<evidence type="ECO:0000256" key="4">
    <source>
        <dbReference type="ARBA" id="ARBA00022801"/>
    </source>
</evidence>
<reference evidence="8" key="1">
    <citation type="submission" date="2025-08" db="UniProtKB">
        <authorList>
            <consortium name="RefSeq"/>
        </authorList>
    </citation>
    <scope>IDENTIFICATION</scope>
    <source>
        <strain evidence="8">Airmid</strain>
    </source>
</reference>
<feature type="transmembrane region" description="Helical" evidence="5">
    <location>
        <begin position="29"/>
        <end position="46"/>
    </location>
</feature>
<dbReference type="AlphaFoldDB" id="A0A6P6Y150"/>
<dbReference type="KEGG" id="dpte:113793198"/>
<dbReference type="Gene3D" id="3.20.20.80">
    <property type="entry name" value="Glycosidases"/>
    <property type="match status" value="1"/>
</dbReference>
<evidence type="ECO:0000313" key="8">
    <source>
        <dbReference type="RefSeq" id="XP_027198990.1"/>
    </source>
</evidence>
<organism evidence="7 8">
    <name type="scientific">Dermatophagoides pteronyssinus</name>
    <name type="common">European house dust mite</name>
    <dbReference type="NCBI Taxonomy" id="6956"/>
    <lineage>
        <taxon>Eukaryota</taxon>
        <taxon>Metazoa</taxon>
        <taxon>Ecdysozoa</taxon>
        <taxon>Arthropoda</taxon>
        <taxon>Chelicerata</taxon>
        <taxon>Arachnida</taxon>
        <taxon>Acari</taxon>
        <taxon>Acariformes</taxon>
        <taxon>Sarcoptiformes</taxon>
        <taxon>Astigmata</taxon>
        <taxon>Psoroptidia</taxon>
        <taxon>Analgoidea</taxon>
        <taxon>Pyroglyphidae</taxon>
        <taxon>Dermatophagoidinae</taxon>
        <taxon>Dermatophagoides</taxon>
    </lineage>
</organism>
<keyword evidence="7" id="KW-1185">Reference proteome</keyword>
<sequence>MGLKKFADPHSHNHSRSFCLLNRIWRRKFLLISILLIFLIITISLTNSRLNAFSSLFSPSHKFHSNQQQQQGQFLTDSNKVISNILSGDKENSQFIHYDKNFMSNRHMTIDNDNLHRQSAVYIHPPGDDNTRKSYIPKNRFVHLDLKGAPPKVEYLQKLFPFLRRAGANGILLEYEDTFPYDGKFLHHAVADNAYSSSEIEDIKRSAKENSLEIIPLVQTLGHLEFFLKLENYRHLREMDEFPQAVCPSRNETYELLTAMIDQIMIAHPDSKWLHIGCDEVYQIGICDLCKHKDRDELFLNHVKRIATYVKEKYNVTSIIWDDMLRQFSPDFVKSYDLAEIGVELMIWTYVDDIYRFIPTQNWMFYAESFQKIWGASAFKGAFGETLTLPNIKMHLDNNIAWLQALDEQARNFKEIRGLVITGWQRYDHLATLCELLPSGLPSLILDLLTATNGKYESRLLEKFHHLMNCPDHIANAYNTMGIRLFTQEPTFSHLTDCDFPGSKVFRLMQEFEIINKRVDDYLYDVTKHKAWLTDYNFRHNITNPWRIREGLQDYDSVMEELKSLVKVAIRALGEIYDESTVYEWIEEKLYPQLLRMEKFHNKTMKIQKLRVWPRRPIKPAVGLQRFIDKINDYE</sequence>
<gene>
    <name evidence="8" type="primary">LOC113793198</name>
</gene>
<comment type="catalytic activity">
    <reaction evidence="1">
        <text>Hydrolysis of terminal non-reducing N-acetyl-D-hexosamine residues in N-acetyl-beta-D-hexosaminides.</text>
        <dbReference type="EC" id="3.2.1.52"/>
    </reaction>
</comment>
<dbReference type="InParanoid" id="A0A6P6Y150"/>
<dbReference type="Pfam" id="PF00728">
    <property type="entry name" value="Glyco_hydro_20"/>
    <property type="match status" value="1"/>
</dbReference>
<proteinExistence type="inferred from homology"/>
<evidence type="ECO:0000259" key="6">
    <source>
        <dbReference type="Pfam" id="PF00728"/>
    </source>
</evidence>
<dbReference type="CDD" id="cd06565">
    <property type="entry name" value="GH20_GcnA-like"/>
    <property type="match status" value="1"/>
</dbReference>
<feature type="domain" description="Glycoside hydrolase family 20 catalytic" evidence="6">
    <location>
        <begin position="192"/>
        <end position="350"/>
    </location>
</feature>
<evidence type="ECO:0000256" key="2">
    <source>
        <dbReference type="ARBA" id="ARBA00006285"/>
    </source>
</evidence>
<dbReference type="GO" id="GO:0004563">
    <property type="term" value="F:beta-N-acetylhexosaminidase activity"/>
    <property type="evidence" value="ECO:0007669"/>
    <property type="project" value="UniProtKB-EC"/>
</dbReference>
<dbReference type="GeneID" id="113793198"/>
<comment type="similarity">
    <text evidence="2">Belongs to the glycosyl hydrolase 20 family.</text>
</comment>
<evidence type="ECO:0000256" key="3">
    <source>
        <dbReference type="ARBA" id="ARBA00012663"/>
    </source>
</evidence>
<dbReference type="PANTHER" id="PTHR21040:SF8">
    <property type="entry name" value="BCDNA.GH04120"/>
    <property type="match status" value="1"/>
</dbReference>
<keyword evidence="4" id="KW-0378">Hydrolase</keyword>
<accession>A0A6P6Y150</accession>
<protein>
    <recommendedName>
        <fullName evidence="3">beta-N-acetylhexosaminidase</fullName>
        <ecNumber evidence="3">3.2.1.52</ecNumber>
    </recommendedName>
</protein>
<dbReference type="Proteomes" id="UP000515146">
    <property type="component" value="Unplaced"/>
</dbReference>
<keyword evidence="5" id="KW-0812">Transmembrane</keyword>
<dbReference type="InterPro" id="IPR038901">
    <property type="entry name" value="HEXDC-like"/>
</dbReference>
<dbReference type="SUPFAM" id="SSF51445">
    <property type="entry name" value="(Trans)glycosidases"/>
    <property type="match status" value="1"/>
</dbReference>
<dbReference type="InterPro" id="IPR015883">
    <property type="entry name" value="Glyco_hydro_20_cat"/>
</dbReference>